<dbReference type="SUPFAM" id="SSF51905">
    <property type="entry name" value="FAD/NAD(P)-binding domain"/>
    <property type="match status" value="1"/>
</dbReference>
<dbReference type="Gene3D" id="3.90.700.10">
    <property type="entry name" value="Succinate dehydrogenase/fumarate reductase flavoprotein, catalytic domain"/>
    <property type="match status" value="1"/>
</dbReference>
<keyword evidence="6 11" id="KW-0662">Pyridine nucleotide biosynthesis</keyword>
<comment type="catalytic activity">
    <reaction evidence="9">
        <text>L-aspartate + O2 = iminosuccinate + H2O2</text>
        <dbReference type="Rhea" id="RHEA:25876"/>
        <dbReference type="ChEBI" id="CHEBI:15379"/>
        <dbReference type="ChEBI" id="CHEBI:16240"/>
        <dbReference type="ChEBI" id="CHEBI:29991"/>
        <dbReference type="ChEBI" id="CHEBI:77875"/>
        <dbReference type="EC" id="1.4.3.16"/>
    </reaction>
    <physiologicalReaction direction="left-to-right" evidence="9">
        <dbReference type="Rhea" id="RHEA:25877"/>
    </physiologicalReaction>
</comment>
<dbReference type="RefSeq" id="WP_379804119.1">
    <property type="nucleotide sequence ID" value="NZ_JBHUOL010000006.1"/>
</dbReference>
<dbReference type="Gene3D" id="3.50.50.60">
    <property type="entry name" value="FAD/NAD(P)-binding domain"/>
    <property type="match status" value="1"/>
</dbReference>
<dbReference type="InterPro" id="IPR027477">
    <property type="entry name" value="Succ_DH/fumarate_Rdtase_cat_sf"/>
</dbReference>
<dbReference type="NCBIfam" id="TIGR00551">
    <property type="entry name" value="nadB"/>
    <property type="match status" value="1"/>
</dbReference>
<protein>
    <recommendedName>
        <fullName evidence="4 10">L-aspartate oxidase</fullName>
        <ecNumber evidence="4 10">1.4.3.16</ecNumber>
    </recommendedName>
</protein>
<dbReference type="SUPFAM" id="SSF56425">
    <property type="entry name" value="Succinate dehydrogenase/fumarate reductase flavoprotein, catalytic domain"/>
    <property type="match status" value="1"/>
</dbReference>
<comment type="cofactor">
    <cofactor evidence="1 11">
        <name>FAD</name>
        <dbReference type="ChEBI" id="CHEBI:57692"/>
    </cofactor>
</comment>
<evidence type="ECO:0000259" key="12">
    <source>
        <dbReference type="Pfam" id="PF00890"/>
    </source>
</evidence>
<dbReference type="PRINTS" id="PR00368">
    <property type="entry name" value="FADPNR"/>
</dbReference>
<dbReference type="PANTHER" id="PTHR42716:SF2">
    <property type="entry name" value="L-ASPARTATE OXIDASE, CHLOROPLASTIC"/>
    <property type="match status" value="1"/>
</dbReference>
<evidence type="ECO:0000256" key="4">
    <source>
        <dbReference type="ARBA" id="ARBA00012173"/>
    </source>
</evidence>
<accession>A0ABW5Z686</accession>
<comment type="pathway">
    <text evidence="2 11">Cofactor biosynthesis; NAD(+) biosynthesis; iminoaspartate from L-aspartate (oxidase route): step 1/1.</text>
</comment>
<dbReference type="Proteomes" id="UP001597549">
    <property type="component" value="Unassembled WGS sequence"/>
</dbReference>
<evidence type="ECO:0000256" key="7">
    <source>
        <dbReference type="ARBA" id="ARBA00022827"/>
    </source>
</evidence>
<keyword evidence="7 11" id="KW-0274">FAD</keyword>
<evidence type="ECO:0000256" key="5">
    <source>
        <dbReference type="ARBA" id="ARBA00022630"/>
    </source>
</evidence>
<evidence type="ECO:0000256" key="11">
    <source>
        <dbReference type="RuleBase" id="RU362049"/>
    </source>
</evidence>
<dbReference type="InterPro" id="IPR005288">
    <property type="entry name" value="NadB"/>
</dbReference>
<evidence type="ECO:0000313" key="13">
    <source>
        <dbReference type="EMBL" id="MFD2907656.1"/>
    </source>
</evidence>
<keyword evidence="14" id="KW-1185">Reference proteome</keyword>
<dbReference type="GO" id="GO:0008734">
    <property type="term" value="F:L-aspartate oxidase activity"/>
    <property type="evidence" value="ECO:0007669"/>
    <property type="project" value="UniProtKB-EC"/>
</dbReference>
<dbReference type="InterPro" id="IPR003953">
    <property type="entry name" value="FAD-dep_OxRdtase_2_FAD-bd"/>
</dbReference>
<dbReference type="PANTHER" id="PTHR42716">
    <property type="entry name" value="L-ASPARTATE OXIDASE"/>
    <property type="match status" value="1"/>
</dbReference>
<evidence type="ECO:0000256" key="8">
    <source>
        <dbReference type="ARBA" id="ARBA00023002"/>
    </source>
</evidence>
<evidence type="ECO:0000256" key="3">
    <source>
        <dbReference type="ARBA" id="ARBA00008562"/>
    </source>
</evidence>
<dbReference type="EC" id="1.4.3.16" evidence="4 10"/>
<evidence type="ECO:0000313" key="14">
    <source>
        <dbReference type="Proteomes" id="UP001597549"/>
    </source>
</evidence>
<comment type="subcellular location">
    <subcellularLocation>
        <location evidence="11">Cytoplasm</location>
    </subcellularLocation>
</comment>
<organism evidence="13 14">
    <name type="scientific">Flavobacterium ardleyense</name>
    <dbReference type="NCBI Taxonomy" id="2038737"/>
    <lineage>
        <taxon>Bacteria</taxon>
        <taxon>Pseudomonadati</taxon>
        <taxon>Bacteroidota</taxon>
        <taxon>Flavobacteriia</taxon>
        <taxon>Flavobacteriales</taxon>
        <taxon>Flavobacteriaceae</taxon>
        <taxon>Flavobacterium</taxon>
    </lineage>
</organism>
<keyword evidence="5 11" id="KW-0285">Flavoprotein</keyword>
<dbReference type="InterPro" id="IPR036188">
    <property type="entry name" value="FAD/NAD-bd_sf"/>
</dbReference>
<evidence type="ECO:0000256" key="10">
    <source>
        <dbReference type="NCBIfam" id="TIGR00551"/>
    </source>
</evidence>
<comment type="caution">
    <text evidence="13">The sequence shown here is derived from an EMBL/GenBank/DDBJ whole genome shotgun (WGS) entry which is preliminary data.</text>
</comment>
<evidence type="ECO:0000256" key="9">
    <source>
        <dbReference type="ARBA" id="ARBA00048305"/>
    </source>
</evidence>
<reference evidence="14" key="1">
    <citation type="journal article" date="2019" name="Int. J. Syst. Evol. Microbiol.">
        <title>The Global Catalogue of Microorganisms (GCM) 10K type strain sequencing project: providing services to taxonomists for standard genome sequencing and annotation.</title>
        <authorList>
            <consortium name="The Broad Institute Genomics Platform"/>
            <consortium name="The Broad Institute Genome Sequencing Center for Infectious Disease"/>
            <person name="Wu L."/>
            <person name="Ma J."/>
        </authorList>
    </citation>
    <scope>NUCLEOTIDE SEQUENCE [LARGE SCALE GENOMIC DNA]</scope>
    <source>
        <strain evidence="14">KCTC 52644</strain>
    </source>
</reference>
<evidence type="ECO:0000256" key="1">
    <source>
        <dbReference type="ARBA" id="ARBA00001974"/>
    </source>
</evidence>
<comment type="similarity">
    <text evidence="3 11">Belongs to the FAD-dependent oxidoreductase 2 family. NadB subfamily.</text>
</comment>
<keyword evidence="8 11" id="KW-0560">Oxidoreductase</keyword>
<gene>
    <name evidence="13" type="primary">nadB</name>
    <name evidence="13" type="ORF">ACFSX9_02805</name>
</gene>
<comment type="function">
    <text evidence="11">Catalyzes the oxidation of L-aspartate to iminoaspartate.</text>
</comment>
<proteinExistence type="inferred from homology"/>
<dbReference type="EMBL" id="JBHUOL010000006">
    <property type="protein sequence ID" value="MFD2907656.1"/>
    <property type="molecule type" value="Genomic_DNA"/>
</dbReference>
<feature type="domain" description="FAD-dependent oxidoreductase 2 FAD-binding" evidence="12">
    <location>
        <begin position="7"/>
        <end position="382"/>
    </location>
</feature>
<name>A0ABW5Z686_9FLAO</name>
<dbReference type="Pfam" id="PF00890">
    <property type="entry name" value="FAD_binding_2"/>
    <property type="match status" value="1"/>
</dbReference>
<evidence type="ECO:0000256" key="6">
    <source>
        <dbReference type="ARBA" id="ARBA00022642"/>
    </source>
</evidence>
<evidence type="ECO:0000256" key="2">
    <source>
        <dbReference type="ARBA" id="ARBA00004950"/>
    </source>
</evidence>
<sequence length="508" mass="56970">MQKLTTDILIVGTGLAGLSLAKYSSELNPDLQILLLSKTSIDECNTYYAQGGIAVVHDFIKDSYEKHIEDTLNAGKGICDEKVVKHVITEAPKRLNELINWGIELDKNQEGNLDLGLEGGHSQNRIVHHKDKTGYEIETKLIPIIENLPNVAIKTSFFATDLIMENDTCLGVIGFDDKGEPTIIEAKITVLASGGLGQVFGVTSNPFVSTGDGVAMAIRANVALKNMKYIQFHPTALYEPNKSQAFLITEAIRGFGAHILNQKGERFLLKAHKIGELATRDVVSKAISEQMKIENSKNVWLDLRHLPLEDFKNKFPKVYDYCTEEGFDITKDLLPITPASHYQCGGIVVDEKGATDKSHLFALGECSYTGLHGANRLASNSLLEAMVYAHDVANHITKIISKIEAKSYDTDTLKYKNIHHEEVFQFRNQLQRTMKYDAVYGTKQDIITSYQMVCEMQKRFKMKFKNYNSHPFLCETYNLIQTAEIILKESLPLNYKRVKATKKTKANL</sequence>